<dbReference type="CDD" id="cd00093">
    <property type="entry name" value="HTH_XRE"/>
    <property type="match status" value="1"/>
</dbReference>
<keyword evidence="3" id="KW-1185">Reference proteome</keyword>
<dbReference type="EMBL" id="AZCX01000004">
    <property type="protein sequence ID" value="KRK48132.1"/>
    <property type="molecule type" value="Genomic_DNA"/>
</dbReference>
<dbReference type="Pfam" id="PF13443">
    <property type="entry name" value="HTH_26"/>
    <property type="match status" value="1"/>
</dbReference>
<evidence type="ECO:0000313" key="2">
    <source>
        <dbReference type="EMBL" id="KRK48132.1"/>
    </source>
</evidence>
<dbReference type="InterPro" id="IPR010982">
    <property type="entry name" value="Lambda_DNA-bd_dom_sf"/>
</dbReference>
<dbReference type="Proteomes" id="UP000050911">
    <property type="component" value="Unassembled WGS sequence"/>
</dbReference>
<evidence type="ECO:0000313" key="3">
    <source>
        <dbReference type="Proteomes" id="UP000050911"/>
    </source>
</evidence>
<dbReference type="PROSITE" id="PS50943">
    <property type="entry name" value="HTH_CROC1"/>
    <property type="match status" value="1"/>
</dbReference>
<dbReference type="SUPFAM" id="SSF47413">
    <property type="entry name" value="lambda repressor-like DNA-binding domains"/>
    <property type="match status" value="1"/>
</dbReference>
<name>A0A0R1HW82_9LACO</name>
<dbReference type="Gene3D" id="1.10.260.40">
    <property type="entry name" value="lambda repressor-like DNA-binding domains"/>
    <property type="match status" value="1"/>
</dbReference>
<sequence length="260" mass="29932">MIANRLSILIAERHLKASRISKDTGIARSTLNSITSNTSKMIQLETINTLCQYLNVSPNEFFEFLPFDVEFSPDFTLDNIQTNLNMPNDSYVLNDFTIKGIEIDGFLKQSFIRETTGFRERTFDLTIRQIKDFDYMYLSSEDSLYDTNLEFDVLLGHTKDNDSYTKDLDGFTELWDKELPTSFQSAITNEIMNQTTDLFRSQVIAYLAEQGINDLDQEARKSFANAFKSIHFLFSFSFDNAYKPDVEPASLTISFDSLPF</sequence>
<dbReference type="SMART" id="SM00530">
    <property type="entry name" value="HTH_XRE"/>
    <property type="match status" value="1"/>
</dbReference>
<dbReference type="OrthoDB" id="2899891at2"/>
<dbReference type="RefSeq" id="WP_082593416.1">
    <property type="nucleotide sequence ID" value="NZ_AZCX01000004.1"/>
</dbReference>
<accession>A0A0R1HW82</accession>
<feature type="domain" description="HTH cro/C1-type" evidence="1">
    <location>
        <begin position="6"/>
        <end position="61"/>
    </location>
</feature>
<dbReference type="STRING" id="1302272.FC96_GL001864"/>
<dbReference type="GO" id="GO:0003677">
    <property type="term" value="F:DNA binding"/>
    <property type="evidence" value="ECO:0007669"/>
    <property type="project" value="InterPro"/>
</dbReference>
<dbReference type="InterPro" id="IPR001387">
    <property type="entry name" value="Cro/C1-type_HTH"/>
</dbReference>
<gene>
    <name evidence="2" type="ORF">FC96_GL001864</name>
</gene>
<proteinExistence type="predicted"/>
<evidence type="ECO:0000259" key="1">
    <source>
        <dbReference type="PROSITE" id="PS50943"/>
    </source>
</evidence>
<protein>
    <recommendedName>
        <fullName evidence="1">HTH cro/C1-type domain-containing protein</fullName>
    </recommendedName>
</protein>
<organism evidence="2 3">
    <name type="scientific">Secundilactobacillus kimchicus JCM 15530</name>
    <dbReference type="NCBI Taxonomy" id="1302272"/>
    <lineage>
        <taxon>Bacteria</taxon>
        <taxon>Bacillati</taxon>
        <taxon>Bacillota</taxon>
        <taxon>Bacilli</taxon>
        <taxon>Lactobacillales</taxon>
        <taxon>Lactobacillaceae</taxon>
        <taxon>Secundilactobacillus</taxon>
    </lineage>
</organism>
<comment type="caution">
    <text evidence="2">The sequence shown here is derived from an EMBL/GenBank/DDBJ whole genome shotgun (WGS) entry which is preliminary data.</text>
</comment>
<reference evidence="2 3" key="1">
    <citation type="journal article" date="2015" name="Genome Announc.">
        <title>Expanding the biotechnology potential of lactobacilli through comparative genomics of 213 strains and associated genera.</title>
        <authorList>
            <person name="Sun Z."/>
            <person name="Harris H.M."/>
            <person name="McCann A."/>
            <person name="Guo C."/>
            <person name="Argimon S."/>
            <person name="Zhang W."/>
            <person name="Yang X."/>
            <person name="Jeffery I.B."/>
            <person name="Cooney J.C."/>
            <person name="Kagawa T.F."/>
            <person name="Liu W."/>
            <person name="Song Y."/>
            <person name="Salvetti E."/>
            <person name="Wrobel A."/>
            <person name="Rasinkangas P."/>
            <person name="Parkhill J."/>
            <person name="Rea M.C."/>
            <person name="O'Sullivan O."/>
            <person name="Ritari J."/>
            <person name="Douillard F.P."/>
            <person name="Paul Ross R."/>
            <person name="Yang R."/>
            <person name="Briner A.E."/>
            <person name="Felis G.E."/>
            <person name="de Vos W.M."/>
            <person name="Barrangou R."/>
            <person name="Klaenhammer T.R."/>
            <person name="Caufield P.W."/>
            <person name="Cui Y."/>
            <person name="Zhang H."/>
            <person name="O'Toole P.W."/>
        </authorList>
    </citation>
    <scope>NUCLEOTIDE SEQUENCE [LARGE SCALE GENOMIC DNA]</scope>
    <source>
        <strain evidence="2 3">JCM 15530</strain>
    </source>
</reference>
<dbReference type="PATRIC" id="fig|1302272.5.peg.1890"/>
<dbReference type="AlphaFoldDB" id="A0A0R1HW82"/>